<feature type="domain" description="SGNH" evidence="3">
    <location>
        <begin position="481"/>
        <end position="698"/>
    </location>
</feature>
<reference evidence="4 5" key="1">
    <citation type="journal article" date="2007" name="Genome Res.">
        <title>Genome characteristics of facultatively symbiotic Frankia sp. strains reflect host range and host plant biogeography.</title>
        <authorList>
            <person name="Normand P."/>
            <person name="Lapierre P."/>
            <person name="Tisa L.S."/>
            <person name="Gogarten J.P."/>
            <person name="Alloisio N."/>
            <person name="Bagnarol E."/>
            <person name="Bassi C.A."/>
            <person name="Berry A.M."/>
            <person name="Bickhart D.M."/>
            <person name="Choisne N."/>
            <person name="Couloux A."/>
            <person name="Cournoyer B."/>
            <person name="Cruveiller S."/>
            <person name="Daubin V."/>
            <person name="Demange N."/>
            <person name="Francino M.P."/>
            <person name="Goltsman E."/>
            <person name="Huang Y."/>
            <person name="Kopp O.R."/>
            <person name="Labarre L."/>
            <person name="Lapidus A."/>
            <person name="Lavire C."/>
            <person name="Marechal J."/>
            <person name="Martinez M."/>
            <person name="Mastronunzio J.E."/>
            <person name="Mullin B.C."/>
            <person name="Niemann J."/>
            <person name="Pujic P."/>
            <person name="Rawnsley T."/>
            <person name="Rouy Z."/>
            <person name="Schenowitz C."/>
            <person name="Sellstedt A."/>
            <person name="Tavares F."/>
            <person name="Tomkins J.P."/>
            <person name="Vallenet D."/>
            <person name="Valverde C."/>
            <person name="Wall L.G."/>
            <person name="Wang Y."/>
            <person name="Medigue C."/>
            <person name="Benson D.R."/>
        </authorList>
    </citation>
    <scope>NUCLEOTIDE SEQUENCE [LARGE SCALE GENOMIC DNA]</scope>
    <source>
        <strain evidence="5">DSM 45818 / CECT 9043 / CcI3</strain>
    </source>
</reference>
<keyword evidence="1" id="KW-1133">Transmembrane helix</keyword>
<feature type="transmembrane region" description="Helical" evidence="1">
    <location>
        <begin position="192"/>
        <end position="210"/>
    </location>
</feature>
<keyword evidence="1" id="KW-0812">Transmembrane</keyword>
<dbReference type="InterPro" id="IPR002656">
    <property type="entry name" value="Acyl_transf_3_dom"/>
</dbReference>
<feature type="transmembrane region" description="Helical" evidence="1">
    <location>
        <begin position="230"/>
        <end position="249"/>
    </location>
</feature>
<keyword evidence="4" id="KW-0808">Transferase</keyword>
<name>Q2J7X7_FRACC</name>
<sequence>MRTTDGAVTVPLRRPHPGLVRIEERLGFRPDIEGLRALAVLPVLCYHGQVPHAAGGFVGVDVFFVVSGFLITSLLVREAEVTGRISLAGFYARRARRILPAACVVLVFVTVASWLTMPPLRQAETVHDVAAASVYLVNWRFISNQTDYLASGRDPSPVLHFWSLSVEEQFYLVWPLLLLLVVLFARRVTMSLAAVAVPVTLGLVALSLTLSLHWTLVETPVAYLSSPTRAWQFGVGALVAFATPALARLDRGRTVTGLRIVLGWAGCVAVVTAVVSYDSVTVYPGTAALLPTFGAAAVIAAGTGVRPGHRSLRAGAGRLLGTRVLTVIGSRSYSLYLWHWAVLVLVEARVGDLSWQTRTAVVAACAVPAELSARLVERPVRLSAVAASGWRRGLAIAVTATLLPAATGMLVGTDALQRMRGGDRDAVAVLPHLPAATVVRDPFDQPGGLLSGPVTPAPWSAYDDLPRLPEGCMASPRQTTSPPCQLNTDGATGRVVLLGDSHAAQWFGAVYHVARGSDWSVEVLTKVGCPLPAISVRSEQLGREFTECDTWRENTFRRLAAEPKPDAIFLSTYNRYTGDEEKVVAGWRNTIARLASLGAPLVYIVDTPNPPGDIPACISGAIDNWRSCSFPRDSGLPRDPLLQAVVEGREPAVSAVDLNVILCPGTGPCPAVRGSVLLYRDDSHITNTAAVMLGPALEHALVTKVQLPLRGPRLQSSQTAGTPRS</sequence>
<keyword evidence="5" id="KW-1185">Reference proteome</keyword>
<proteinExistence type="predicted"/>
<dbReference type="PANTHER" id="PTHR23028:SF53">
    <property type="entry name" value="ACYL_TRANSF_3 DOMAIN-CONTAINING PROTEIN"/>
    <property type="match status" value="1"/>
</dbReference>
<keyword evidence="4" id="KW-0012">Acyltransferase</keyword>
<dbReference type="InterPro" id="IPR050879">
    <property type="entry name" value="Acyltransferase_3"/>
</dbReference>
<evidence type="ECO:0000259" key="2">
    <source>
        <dbReference type="Pfam" id="PF01757"/>
    </source>
</evidence>
<dbReference type="Pfam" id="PF01757">
    <property type="entry name" value="Acyl_transf_3"/>
    <property type="match status" value="1"/>
</dbReference>
<evidence type="ECO:0000313" key="5">
    <source>
        <dbReference type="Proteomes" id="UP000001937"/>
    </source>
</evidence>
<dbReference type="Proteomes" id="UP000001937">
    <property type="component" value="Chromosome"/>
</dbReference>
<dbReference type="InterPro" id="IPR043968">
    <property type="entry name" value="SGNH"/>
</dbReference>
<dbReference type="eggNOG" id="COG1835">
    <property type="taxonomic scope" value="Bacteria"/>
</dbReference>
<feature type="transmembrane region" description="Helical" evidence="1">
    <location>
        <begin position="97"/>
        <end position="117"/>
    </location>
</feature>
<accession>Q2J7X7</accession>
<feature type="transmembrane region" description="Helical" evidence="1">
    <location>
        <begin position="256"/>
        <end position="277"/>
    </location>
</feature>
<dbReference type="OrthoDB" id="3404679at2"/>
<dbReference type="PhylomeDB" id="Q2J7X7"/>
<dbReference type="Pfam" id="PF19040">
    <property type="entry name" value="SGNH"/>
    <property type="match status" value="1"/>
</dbReference>
<dbReference type="PANTHER" id="PTHR23028">
    <property type="entry name" value="ACETYLTRANSFERASE"/>
    <property type="match status" value="1"/>
</dbReference>
<evidence type="ECO:0000313" key="4">
    <source>
        <dbReference type="EMBL" id="ABD12615.1"/>
    </source>
</evidence>
<dbReference type="GO" id="GO:0009103">
    <property type="term" value="P:lipopolysaccharide biosynthetic process"/>
    <property type="evidence" value="ECO:0007669"/>
    <property type="project" value="TreeGrafter"/>
</dbReference>
<keyword evidence="1" id="KW-0472">Membrane</keyword>
<organism evidence="4 5">
    <name type="scientific">Frankia casuarinae (strain DSM 45818 / CECT 9043 / HFP020203 / CcI3)</name>
    <dbReference type="NCBI Taxonomy" id="106370"/>
    <lineage>
        <taxon>Bacteria</taxon>
        <taxon>Bacillati</taxon>
        <taxon>Actinomycetota</taxon>
        <taxon>Actinomycetes</taxon>
        <taxon>Frankiales</taxon>
        <taxon>Frankiaceae</taxon>
        <taxon>Frankia</taxon>
    </lineage>
</organism>
<dbReference type="HOGENOM" id="CLU_005679_10_1_11"/>
<feature type="transmembrane region" description="Helical" evidence="1">
    <location>
        <begin position="53"/>
        <end position="76"/>
    </location>
</feature>
<evidence type="ECO:0000259" key="3">
    <source>
        <dbReference type="Pfam" id="PF19040"/>
    </source>
</evidence>
<gene>
    <name evidence="4" type="ordered locus">Francci3_3258</name>
</gene>
<protein>
    <submittedName>
        <fullName evidence="4">Acyltransferase 3</fullName>
    </submittedName>
</protein>
<feature type="transmembrane region" description="Helical" evidence="1">
    <location>
        <begin position="283"/>
        <end position="305"/>
    </location>
</feature>
<dbReference type="RefSeq" id="WP_011437643.1">
    <property type="nucleotide sequence ID" value="NC_007777.1"/>
</dbReference>
<dbReference type="AlphaFoldDB" id="Q2J7X7"/>
<dbReference type="GO" id="GO:0016020">
    <property type="term" value="C:membrane"/>
    <property type="evidence" value="ECO:0007669"/>
    <property type="project" value="TreeGrafter"/>
</dbReference>
<feature type="transmembrane region" description="Helical" evidence="1">
    <location>
        <begin position="169"/>
        <end position="185"/>
    </location>
</feature>
<dbReference type="KEGG" id="fra:Francci3_3258"/>
<evidence type="ECO:0000256" key="1">
    <source>
        <dbReference type="SAM" id="Phobius"/>
    </source>
</evidence>
<feature type="domain" description="Acyltransferase 3" evidence="2">
    <location>
        <begin position="31"/>
        <end position="366"/>
    </location>
</feature>
<dbReference type="EMBL" id="CP000249">
    <property type="protein sequence ID" value="ABD12615.1"/>
    <property type="molecule type" value="Genomic_DNA"/>
</dbReference>
<dbReference type="STRING" id="106370.Francci3_3258"/>
<dbReference type="GO" id="GO:0016747">
    <property type="term" value="F:acyltransferase activity, transferring groups other than amino-acyl groups"/>
    <property type="evidence" value="ECO:0007669"/>
    <property type="project" value="InterPro"/>
</dbReference>